<dbReference type="GO" id="GO:0000785">
    <property type="term" value="C:chromatin"/>
    <property type="evidence" value="ECO:0007669"/>
    <property type="project" value="InterPro"/>
</dbReference>
<evidence type="ECO:0000256" key="4">
    <source>
        <dbReference type="ARBA" id="ARBA00023242"/>
    </source>
</evidence>
<dbReference type="InterPro" id="IPR000079">
    <property type="entry name" value="HMGN_fam"/>
</dbReference>
<organism evidence="6 7">
    <name type="scientific">Coregonus suidteri</name>
    <dbReference type="NCBI Taxonomy" id="861788"/>
    <lineage>
        <taxon>Eukaryota</taxon>
        <taxon>Metazoa</taxon>
        <taxon>Chordata</taxon>
        <taxon>Craniata</taxon>
        <taxon>Vertebrata</taxon>
        <taxon>Euteleostomi</taxon>
        <taxon>Actinopterygii</taxon>
        <taxon>Neopterygii</taxon>
        <taxon>Teleostei</taxon>
        <taxon>Protacanthopterygii</taxon>
        <taxon>Salmoniformes</taxon>
        <taxon>Salmonidae</taxon>
        <taxon>Coregoninae</taxon>
        <taxon>Coregonus</taxon>
    </lineage>
</organism>
<dbReference type="AlphaFoldDB" id="A0AAN8N6P0"/>
<dbReference type="EMBL" id="JAGTTL010000005">
    <property type="protein sequence ID" value="KAK6322231.1"/>
    <property type="molecule type" value="Genomic_DNA"/>
</dbReference>
<keyword evidence="4" id="KW-0539">Nucleus</keyword>
<dbReference type="Proteomes" id="UP001356427">
    <property type="component" value="Unassembled WGS sequence"/>
</dbReference>
<dbReference type="GO" id="GO:0031492">
    <property type="term" value="F:nucleosomal DNA binding"/>
    <property type="evidence" value="ECO:0007669"/>
    <property type="project" value="InterPro"/>
</dbReference>
<dbReference type="PANTHER" id="PTHR23087">
    <property type="entry name" value="NONHISTONE CHROMOSOMAL PROTEIN HMG"/>
    <property type="match status" value="1"/>
</dbReference>
<evidence type="ECO:0000313" key="6">
    <source>
        <dbReference type="EMBL" id="KAK6322231.1"/>
    </source>
</evidence>
<evidence type="ECO:0000256" key="1">
    <source>
        <dbReference type="ARBA" id="ARBA00004123"/>
    </source>
</evidence>
<comment type="caution">
    <text evidence="6">The sequence shown here is derived from an EMBL/GenBank/DDBJ whole genome shotgun (WGS) entry which is preliminary data.</text>
</comment>
<dbReference type="GO" id="GO:0006325">
    <property type="term" value="P:chromatin organization"/>
    <property type="evidence" value="ECO:0007669"/>
    <property type="project" value="TreeGrafter"/>
</dbReference>
<keyword evidence="7" id="KW-1185">Reference proteome</keyword>
<proteinExistence type="inferred from homology"/>
<evidence type="ECO:0008006" key="8">
    <source>
        <dbReference type="Google" id="ProtNLM"/>
    </source>
</evidence>
<feature type="compositionally biased region" description="Basic and acidic residues" evidence="5">
    <location>
        <begin position="83"/>
        <end position="96"/>
    </location>
</feature>
<evidence type="ECO:0000313" key="7">
    <source>
        <dbReference type="Proteomes" id="UP001356427"/>
    </source>
</evidence>
<evidence type="ECO:0000256" key="2">
    <source>
        <dbReference type="ARBA" id="ARBA00007696"/>
    </source>
</evidence>
<dbReference type="PRINTS" id="PR00925">
    <property type="entry name" value="NONHISHMG17"/>
</dbReference>
<evidence type="ECO:0000256" key="3">
    <source>
        <dbReference type="ARBA" id="ARBA00023125"/>
    </source>
</evidence>
<dbReference type="SMART" id="SM00527">
    <property type="entry name" value="HMG17"/>
    <property type="match status" value="1"/>
</dbReference>
<sequence>MCCIFTTVLIRRRQSLQTVNSESQNIARSLVSIKEENLHKSNMPKRKGADGDVKGEPSRRSARLSSKPAPPKPAPKPKKPAKKEKEVNDKKKEDKKKVKAAAVGEPKEETQSENGETKTDEVETPEEKTE</sequence>
<dbReference type="Pfam" id="PF01101">
    <property type="entry name" value="HMG14_17"/>
    <property type="match status" value="1"/>
</dbReference>
<dbReference type="PANTHER" id="PTHR23087:SF10">
    <property type="entry name" value="HIGH MOBILITY GROUP NUCLEOSOMAL-BINDING DOMAIN 7-RELATED"/>
    <property type="match status" value="1"/>
</dbReference>
<feature type="region of interest" description="Disordered" evidence="5">
    <location>
        <begin position="34"/>
        <end position="130"/>
    </location>
</feature>
<dbReference type="GO" id="GO:0005634">
    <property type="term" value="C:nucleus"/>
    <property type="evidence" value="ECO:0007669"/>
    <property type="project" value="UniProtKB-SubCell"/>
</dbReference>
<keyword evidence="3" id="KW-0238">DNA-binding</keyword>
<protein>
    <recommendedName>
        <fullName evidence="8">High mobility group nucleosome-binding domain-containing protein 3</fullName>
    </recommendedName>
</protein>
<reference evidence="6 7" key="1">
    <citation type="submission" date="2021-04" db="EMBL/GenBank/DDBJ databases">
        <authorList>
            <person name="De Guttry C."/>
            <person name="Zahm M."/>
            <person name="Klopp C."/>
            <person name="Cabau C."/>
            <person name="Louis A."/>
            <person name="Berthelot C."/>
            <person name="Parey E."/>
            <person name="Roest Crollius H."/>
            <person name="Montfort J."/>
            <person name="Robinson-Rechavi M."/>
            <person name="Bucao C."/>
            <person name="Bouchez O."/>
            <person name="Gislard M."/>
            <person name="Lluch J."/>
            <person name="Milhes M."/>
            <person name="Lampietro C."/>
            <person name="Lopez Roques C."/>
            <person name="Donnadieu C."/>
            <person name="Braasch I."/>
            <person name="Desvignes T."/>
            <person name="Postlethwait J."/>
            <person name="Bobe J."/>
            <person name="Wedekind C."/>
            <person name="Guiguen Y."/>
        </authorList>
    </citation>
    <scope>NUCLEOTIDE SEQUENCE [LARGE SCALE GENOMIC DNA]</scope>
    <source>
        <strain evidence="6">Cs_M1</strain>
        <tissue evidence="6">Blood</tissue>
    </source>
</reference>
<name>A0AAN8N6P0_9TELE</name>
<accession>A0AAN8N6P0</accession>
<feature type="compositionally biased region" description="Basic and acidic residues" evidence="5">
    <location>
        <begin position="105"/>
        <end position="130"/>
    </location>
</feature>
<gene>
    <name evidence="6" type="ORF">J4Q44_G00070230</name>
</gene>
<comment type="subcellular location">
    <subcellularLocation>
        <location evidence="1">Nucleus</location>
    </subcellularLocation>
</comment>
<evidence type="ECO:0000256" key="5">
    <source>
        <dbReference type="SAM" id="MobiDB-lite"/>
    </source>
</evidence>
<comment type="similarity">
    <text evidence="2">Belongs to the HMGN family.</text>
</comment>
<feature type="compositionally biased region" description="Basic and acidic residues" evidence="5">
    <location>
        <begin position="47"/>
        <end position="59"/>
    </location>
</feature>